<dbReference type="Gene3D" id="3.80.10.10">
    <property type="entry name" value="Ribonuclease Inhibitor"/>
    <property type="match status" value="2"/>
</dbReference>
<evidence type="ECO:0000313" key="2">
    <source>
        <dbReference type="EMBL" id="PAV91222.1"/>
    </source>
</evidence>
<proteinExistence type="predicted"/>
<dbReference type="EMBL" id="LIAE01006329">
    <property type="protein sequence ID" value="PAV91222.1"/>
    <property type="molecule type" value="Genomic_DNA"/>
</dbReference>
<name>A0A2A2LYA3_9BILA</name>
<dbReference type="SUPFAM" id="SSF52047">
    <property type="entry name" value="RNI-like"/>
    <property type="match status" value="1"/>
</dbReference>
<dbReference type="AlphaFoldDB" id="A0A2A2LYA3"/>
<sequence>MSSNSRRWEVQPQNNQNEQLQSNNEPAPKAGTSKEIQEEANEKQMEIVSCGDNSYYDFETMKLLRKAVYSNDLIMCHILSYISNVRDRTEVELCNSRMNYLSGKAKYNFRTERDHLSIQFRKICSMVSFQYANLCINKPCLTYQSRGKDLEERRNGAEPGEEVNYLLNQTEEFMTVMNGIVKRFSKQIRRLTLGGIAKDHEWEAKNHLLIITEDLLRSIATHLPSLTRISFNQCGFDDQAIRYLASSECPIPQRIEELNIDGAWFDSKEENVKLIVFATTSLKKLSFRYFSYEMAFEFVARLRAMNHILDEISMDFPWISSGAECKRLMKEMSNQCKELRLRFAFEWVEGIYGIVPNQWEVHPEIFQMASFACTLPNVTSLRINVRPTTPQHMADYTEFAAALRDLKNLRILELHGWTDPRVISTVNNSLPHLTQLENISLLNLPRETPAEEISRFISALSSGVKEFCSHDVVIDGSQLKLLTQRLRLLEKIDIAYARKLVSKDIEDMLHDMPTLREIYISNTAVDVNSIAILLDKSILPKLEGGVLTFANRLPPAATLVFQDHFSSFRSANVEKTTHCTICFNDRKWDSTMLPRKNFYIPPQKPLQPVYVPLRKPGRKKLSWDHW</sequence>
<keyword evidence="3" id="KW-1185">Reference proteome</keyword>
<feature type="compositionally biased region" description="Low complexity" evidence="1">
    <location>
        <begin position="11"/>
        <end position="26"/>
    </location>
</feature>
<protein>
    <submittedName>
        <fullName evidence="2">Uncharacterized protein</fullName>
    </submittedName>
</protein>
<dbReference type="InterPro" id="IPR032675">
    <property type="entry name" value="LRR_dom_sf"/>
</dbReference>
<dbReference type="Proteomes" id="UP000218231">
    <property type="component" value="Unassembled WGS sequence"/>
</dbReference>
<accession>A0A2A2LYA3</accession>
<comment type="caution">
    <text evidence="2">The sequence shown here is derived from an EMBL/GenBank/DDBJ whole genome shotgun (WGS) entry which is preliminary data.</text>
</comment>
<gene>
    <name evidence="2" type="ORF">WR25_09193</name>
</gene>
<evidence type="ECO:0000313" key="3">
    <source>
        <dbReference type="Proteomes" id="UP000218231"/>
    </source>
</evidence>
<feature type="region of interest" description="Disordered" evidence="1">
    <location>
        <begin position="1"/>
        <end position="38"/>
    </location>
</feature>
<dbReference type="OrthoDB" id="5787449at2759"/>
<reference evidence="2 3" key="1">
    <citation type="journal article" date="2017" name="Curr. Biol.">
        <title>Genome architecture and evolution of a unichromosomal asexual nematode.</title>
        <authorList>
            <person name="Fradin H."/>
            <person name="Zegar C."/>
            <person name="Gutwein M."/>
            <person name="Lucas J."/>
            <person name="Kovtun M."/>
            <person name="Corcoran D."/>
            <person name="Baugh L.R."/>
            <person name="Kiontke K."/>
            <person name="Gunsalus K."/>
            <person name="Fitch D.H."/>
            <person name="Piano F."/>
        </authorList>
    </citation>
    <scope>NUCLEOTIDE SEQUENCE [LARGE SCALE GENOMIC DNA]</scope>
    <source>
        <strain evidence="2">PF1309</strain>
    </source>
</reference>
<organism evidence="2 3">
    <name type="scientific">Diploscapter pachys</name>
    <dbReference type="NCBI Taxonomy" id="2018661"/>
    <lineage>
        <taxon>Eukaryota</taxon>
        <taxon>Metazoa</taxon>
        <taxon>Ecdysozoa</taxon>
        <taxon>Nematoda</taxon>
        <taxon>Chromadorea</taxon>
        <taxon>Rhabditida</taxon>
        <taxon>Rhabditina</taxon>
        <taxon>Rhabditomorpha</taxon>
        <taxon>Rhabditoidea</taxon>
        <taxon>Rhabditidae</taxon>
        <taxon>Diploscapter</taxon>
    </lineage>
</organism>
<evidence type="ECO:0000256" key="1">
    <source>
        <dbReference type="SAM" id="MobiDB-lite"/>
    </source>
</evidence>